<evidence type="ECO:0000256" key="2">
    <source>
        <dbReference type="ARBA" id="ARBA00022475"/>
    </source>
</evidence>
<dbReference type="AlphaFoldDB" id="A0A0G0NGQ6"/>
<keyword evidence="2" id="KW-1003">Cell membrane</keyword>
<evidence type="ECO:0000313" key="11">
    <source>
        <dbReference type="Proteomes" id="UP000034246"/>
    </source>
</evidence>
<comment type="caution">
    <text evidence="10">The sequence shown here is derived from an EMBL/GenBank/DDBJ whole genome shotgun (WGS) entry which is preliminary data.</text>
</comment>
<reference evidence="10 11" key="1">
    <citation type="journal article" date="2015" name="Nature">
        <title>rRNA introns, odd ribosomes, and small enigmatic genomes across a large radiation of phyla.</title>
        <authorList>
            <person name="Brown C.T."/>
            <person name="Hug L.A."/>
            <person name="Thomas B.C."/>
            <person name="Sharon I."/>
            <person name="Castelle C.J."/>
            <person name="Singh A."/>
            <person name="Wilkins M.J."/>
            <person name="Williams K.H."/>
            <person name="Banfield J.F."/>
        </authorList>
    </citation>
    <scope>NUCLEOTIDE SEQUENCE [LARGE SCALE GENOMIC DNA]</scope>
</reference>
<dbReference type="InterPro" id="IPR045584">
    <property type="entry name" value="Pilin-like"/>
</dbReference>
<feature type="domain" description="General secretion pathway GspH" evidence="9">
    <location>
        <begin position="51"/>
        <end position="169"/>
    </location>
</feature>
<organism evidence="10 11">
    <name type="scientific">Candidatus Woesebacteria bacterium GW2011_GWA1_39_21</name>
    <dbReference type="NCBI Taxonomy" id="1618550"/>
    <lineage>
        <taxon>Bacteria</taxon>
        <taxon>Candidatus Woeseibacteriota</taxon>
    </lineage>
</organism>
<evidence type="ECO:0000259" key="9">
    <source>
        <dbReference type="Pfam" id="PF12019"/>
    </source>
</evidence>
<keyword evidence="6 8" id="KW-1133">Transmembrane helix</keyword>
<comment type="subcellular location">
    <subcellularLocation>
        <location evidence="1">Cell inner membrane</location>
        <topology evidence="1">Single-pass membrane protein</topology>
    </subcellularLocation>
</comment>
<dbReference type="InterPro" id="IPR022346">
    <property type="entry name" value="T2SS_GspH"/>
</dbReference>
<name>A0A0G0NGQ6_9BACT</name>
<proteinExistence type="predicted"/>
<evidence type="ECO:0000256" key="3">
    <source>
        <dbReference type="ARBA" id="ARBA00022481"/>
    </source>
</evidence>
<dbReference type="Pfam" id="PF12019">
    <property type="entry name" value="GspH"/>
    <property type="match status" value="1"/>
</dbReference>
<evidence type="ECO:0000256" key="4">
    <source>
        <dbReference type="ARBA" id="ARBA00022519"/>
    </source>
</evidence>
<evidence type="ECO:0000313" key="10">
    <source>
        <dbReference type="EMBL" id="KKR12006.1"/>
    </source>
</evidence>
<keyword evidence="7 8" id="KW-0472">Membrane</keyword>
<dbReference type="Gene3D" id="3.30.700.10">
    <property type="entry name" value="Glycoprotein, Type 4 Pilin"/>
    <property type="match status" value="1"/>
</dbReference>
<dbReference type="GO" id="GO:0015627">
    <property type="term" value="C:type II protein secretion system complex"/>
    <property type="evidence" value="ECO:0007669"/>
    <property type="project" value="InterPro"/>
</dbReference>
<gene>
    <name evidence="10" type="ORF">UT39_C0001G0061</name>
</gene>
<feature type="transmembrane region" description="Helical" evidence="8">
    <location>
        <begin position="12"/>
        <end position="32"/>
    </location>
</feature>
<dbReference type="GO" id="GO:0005886">
    <property type="term" value="C:plasma membrane"/>
    <property type="evidence" value="ECO:0007669"/>
    <property type="project" value="UniProtKB-SubCell"/>
</dbReference>
<evidence type="ECO:0000256" key="1">
    <source>
        <dbReference type="ARBA" id="ARBA00004377"/>
    </source>
</evidence>
<dbReference type="Proteomes" id="UP000034246">
    <property type="component" value="Unassembled WGS sequence"/>
</dbReference>
<accession>A0A0G0NGQ6</accession>
<sequence>MKIHLPKKRASGYTIIELIISIFILILIFTVAQTNYRGYILNKSLDAARSQMISDIRLAQEYALAGRKSLTCSGLNGYTFTLNAASNATSYLVRASCGGSFETVKSVSLSKIATNVTANYSGSTGTTNGILFKILGQGNDISTTNTNVVITLSQETSGYSRAITISQGGEIK</sequence>
<dbReference type="STRING" id="1618550.UT39_C0001G0061"/>
<keyword evidence="3" id="KW-0488">Methylation</keyword>
<evidence type="ECO:0000256" key="7">
    <source>
        <dbReference type="ARBA" id="ARBA00023136"/>
    </source>
</evidence>
<dbReference type="EMBL" id="LBWP01000001">
    <property type="protein sequence ID" value="KKR12006.1"/>
    <property type="molecule type" value="Genomic_DNA"/>
</dbReference>
<dbReference type="SUPFAM" id="SSF54523">
    <property type="entry name" value="Pili subunits"/>
    <property type="match status" value="1"/>
</dbReference>
<evidence type="ECO:0000256" key="6">
    <source>
        <dbReference type="ARBA" id="ARBA00022989"/>
    </source>
</evidence>
<evidence type="ECO:0000256" key="8">
    <source>
        <dbReference type="SAM" id="Phobius"/>
    </source>
</evidence>
<dbReference type="GO" id="GO:0015628">
    <property type="term" value="P:protein secretion by the type II secretion system"/>
    <property type="evidence" value="ECO:0007669"/>
    <property type="project" value="InterPro"/>
</dbReference>
<keyword evidence="4" id="KW-0997">Cell inner membrane</keyword>
<protein>
    <submittedName>
        <fullName evidence="10">Pre-pilin like protein leader sequence</fullName>
    </submittedName>
</protein>
<keyword evidence="5 8" id="KW-0812">Transmembrane</keyword>
<evidence type="ECO:0000256" key="5">
    <source>
        <dbReference type="ARBA" id="ARBA00022692"/>
    </source>
</evidence>